<comment type="caution">
    <text evidence="7">The sequence shown here is derived from an EMBL/GenBank/DDBJ whole genome shotgun (WGS) entry which is preliminary data.</text>
</comment>
<dbReference type="InterPro" id="IPR013320">
    <property type="entry name" value="ConA-like_dom_sf"/>
</dbReference>
<dbReference type="InterPro" id="IPR001362">
    <property type="entry name" value="Glyco_hydro_32"/>
</dbReference>
<sequence length="999" mass="111693">MGSNQSPDHSHCWRPRLHPLPAKGWINDPCAVGYNPMTKTYHLGFQWNPDDCEWGSICWGSACSTDLLHWKFVARPTLCPCASDSPRGVFTGCMVPYDRDGKQNGAITAFYTAVYHLPIHWTRQYVRGSERLHMAVSQDSGRSWKALEELNPVLEGPPGSLEVTGWRDPFVAPWLHASQRIDCSDACLWGIVSGGIRNATPTVFLYRVNLPRLHEWEYIGPLMELGLNFTPSRWSHDFGTNWEVVNFITLSEKSGASSYDFLILSAEGRIPQPGSTRSPSRDERAQMFLCGDLDKTEDGALRMKFKYGGVLDYGAFYAGNSFWDPATNAQILWGWVQEDDLPLEIRRCQGWAGALSFPRVIRLVTLDSVESALVSSIPSITSIGHKADERDPTLYTIQYLAALPDPRIESLRQDKVKSPLDTQLEENSTPILLRSGTAWNLEVSFGIDLSVKNVGLRIVHPKEPLTLSMFFDGSILEIFANDRTAITTRVYPSDNSLSEIRPWIDRTLVGSVALGNLSAIVGHHAKTTQKGRKAGRRDVGRTITSSPRANPMDNSVIWDNLVDGLVSQDAADPFTIETCSPDFNFDAVLTPPSAPGWEFGGPEMALKETDLHPLELPFSEAEINRTISRYLYQIHPSMPFFSASFLLDGLKLYRHQNDPAFAAMVIAICAFTHAHSQDADMGPSATGSIALSLRLHQDTDLGEVPTVEDLLTSMFISGVLWRTGKEAAAWLRLQEAINLARLLHFPDLEHDTTLDVKTWDNRARIYLGLGVIDRRTSREQIQRLLRDTATIDSDLWRNLKDRSPVPATSTFRAALETVGLSIDVSLSENEHADVLLTCYWVQMRLWNIALTHGYLSPMSSTVEAATPELSFQYAVDLATRTTDLFKRFSIRSWESHGEGVAEKCFGIASGFLVAATQICMQDITWSPSPPQDPGYDSSPQSDYASNDRIFSSPRCRLDTQYLFQIANGFLGFFCLFQGGRHPYYKEFTGLLDGFRKMCD</sequence>
<dbReference type="Pfam" id="PF08244">
    <property type="entry name" value="Glyco_hydro_32C"/>
    <property type="match status" value="1"/>
</dbReference>
<dbReference type="VEuPathDB" id="FungiDB:ATEG_05861"/>
<evidence type="ECO:0000256" key="4">
    <source>
        <dbReference type="ARBA" id="ARBA00023295"/>
    </source>
</evidence>
<organism evidence="7 8">
    <name type="scientific">Aspergillus terreus</name>
    <dbReference type="NCBI Taxonomy" id="33178"/>
    <lineage>
        <taxon>Eukaryota</taxon>
        <taxon>Fungi</taxon>
        <taxon>Dikarya</taxon>
        <taxon>Ascomycota</taxon>
        <taxon>Pezizomycotina</taxon>
        <taxon>Eurotiomycetes</taxon>
        <taxon>Eurotiomycetidae</taxon>
        <taxon>Eurotiales</taxon>
        <taxon>Aspergillaceae</taxon>
        <taxon>Aspergillus</taxon>
        <taxon>Aspergillus subgen. Circumdati</taxon>
    </lineage>
</organism>
<keyword evidence="3 7" id="KW-0378">Hydrolase</keyword>
<dbReference type="Gene3D" id="2.115.10.20">
    <property type="entry name" value="Glycosyl hydrolase domain, family 43"/>
    <property type="match status" value="1"/>
</dbReference>
<dbReference type="PANTHER" id="PTHR42800">
    <property type="entry name" value="EXOINULINASE INUD (AFU_ORTHOLOGUE AFUA_5G00480)"/>
    <property type="match status" value="1"/>
</dbReference>
<dbReference type="PANTHER" id="PTHR42800:SF3">
    <property type="entry name" value="GLYCOSYL HYDROLASE FAMILY 32 N-TERMINAL DOMAIN-CONTAINING PROTEIN"/>
    <property type="match status" value="1"/>
</dbReference>
<evidence type="ECO:0000313" key="8">
    <source>
        <dbReference type="Proteomes" id="UP000452235"/>
    </source>
</evidence>
<name>A0A5M3Z4B2_ASPTE</name>
<dbReference type="GO" id="GO:0005737">
    <property type="term" value="C:cytoplasm"/>
    <property type="evidence" value="ECO:0007669"/>
    <property type="project" value="TreeGrafter"/>
</dbReference>
<dbReference type="VEuPathDB" id="FungiDB:ATEG_05860"/>
<accession>A0A5M3Z4B2</accession>
<dbReference type="Proteomes" id="UP000452235">
    <property type="component" value="Unassembled WGS sequence"/>
</dbReference>
<proteinExistence type="inferred from homology"/>
<dbReference type="InterPro" id="IPR013189">
    <property type="entry name" value="Glyco_hydro_32_C"/>
</dbReference>
<dbReference type="SUPFAM" id="SSF49899">
    <property type="entry name" value="Concanavalin A-like lectins/glucanases"/>
    <property type="match status" value="1"/>
</dbReference>
<dbReference type="InterPro" id="IPR023296">
    <property type="entry name" value="Glyco_hydro_beta-prop_sf"/>
</dbReference>
<keyword evidence="8" id="KW-1185">Reference proteome</keyword>
<dbReference type="SMART" id="SM00640">
    <property type="entry name" value="Glyco_32"/>
    <property type="match status" value="1"/>
</dbReference>
<evidence type="ECO:0000259" key="5">
    <source>
        <dbReference type="Pfam" id="PF00251"/>
    </source>
</evidence>
<comment type="similarity">
    <text evidence="1">Belongs to the glycosyl hydrolase 32 family.</text>
</comment>
<evidence type="ECO:0000256" key="2">
    <source>
        <dbReference type="ARBA" id="ARBA00022729"/>
    </source>
</evidence>
<dbReference type="GO" id="GO:0004575">
    <property type="term" value="F:sucrose alpha-glucosidase activity"/>
    <property type="evidence" value="ECO:0007669"/>
    <property type="project" value="TreeGrafter"/>
</dbReference>
<feature type="domain" description="Glycosyl hydrolase family 32 N-terminal" evidence="5">
    <location>
        <begin position="18"/>
        <end position="365"/>
    </location>
</feature>
<dbReference type="OrthoDB" id="202537at2759"/>
<evidence type="ECO:0000256" key="3">
    <source>
        <dbReference type="ARBA" id="ARBA00022801"/>
    </source>
</evidence>
<dbReference type="CDD" id="cd12148">
    <property type="entry name" value="fungal_TF_MHR"/>
    <property type="match status" value="1"/>
</dbReference>
<dbReference type="CDD" id="cd18621">
    <property type="entry name" value="GH32_XdINV-like"/>
    <property type="match status" value="1"/>
</dbReference>
<keyword evidence="4" id="KW-0326">Glycosidase</keyword>
<dbReference type="InterPro" id="IPR013148">
    <property type="entry name" value="Glyco_hydro_32_N"/>
</dbReference>
<protein>
    <submittedName>
        <fullName evidence="7">Glycoside hydrolase family 32 protein</fullName>
    </submittedName>
</protein>
<evidence type="ECO:0000256" key="1">
    <source>
        <dbReference type="ARBA" id="ARBA00009902"/>
    </source>
</evidence>
<dbReference type="SUPFAM" id="SSF75005">
    <property type="entry name" value="Arabinanase/levansucrase/invertase"/>
    <property type="match status" value="1"/>
</dbReference>
<evidence type="ECO:0000259" key="6">
    <source>
        <dbReference type="Pfam" id="PF08244"/>
    </source>
</evidence>
<reference evidence="7 8" key="1">
    <citation type="submission" date="2020-01" db="EMBL/GenBank/DDBJ databases">
        <title>Aspergillus terreus IFO 6365 whole genome shotgun sequence.</title>
        <authorList>
            <person name="Kanamasa S."/>
            <person name="Takahashi H."/>
        </authorList>
    </citation>
    <scope>NUCLEOTIDE SEQUENCE [LARGE SCALE GENOMIC DNA]</scope>
    <source>
        <strain evidence="7 8">IFO 6365</strain>
    </source>
</reference>
<dbReference type="Pfam" id="PF00251">
    <property type="entry name" value="Glyco_hydro_32N"/>
    <property type="match status" value="1"/>
</dbReference>
<dbReference type="EMBL" id="BLJY01000007">
    <property type="protein sequence ID" value="GFF17697.1"/>
    <property type="molecule type" value="Genomic_DNA"/>
</dbReference>
<dbReference type="AlphaFoldDB" id="A0A5M3Z4B2"/>
<feature type="domain" description="Glycosyl hydrolase family 32 C-terminal" evidence="6">
    <location>
        <begin position="463"/>
        <end position="499"/>
    </location>
</feature>
<dbReference type="Gene3D" id="2.60.120.560">
    <property type="entry name" value="Exo-inulinase, domain 1"/>
    <property type="match status" value="1"/>
</dbReference>
<keyword evidence="2" id="KW-0732">Signal</keyword>
<evidence type="ECO:0000313" key="7">
    <source>
        <dbReference type="EMBL" id="GFF17697.1"/>
    </source>
</evidence>
<gene>
    <name evidence="7" type="ORF">ATEIFO6365_0007024600</name>
</gene>
<dbReference type="GO" id="GO:0005987">
    <property type="term" value="P:sucrose catabolic process"/>
    <property type="evidence" value="ECO:0007669"/>
    <property type="project" value="TreeGrafter"/>
</dbReference>